<organism evidence="2 3">
    <name type="scientific">Plasmodium malariae</name>
    <dbReference type="NCBI Taxonomy" id="5858"/>
    <lineage>
        <taxon>Eukaryota</taxon>
        <taxon>Sar</taxon>
        <taxon>Alveolata</taxon>
        <taxon>Apicomplexa</taxon>
        <taxon>Aconoidasida</taxon>
        <taxon>Haemosporida</taxon>
        <taxon>Plasmodiidae</taxon>
        <taxon>Plasmodium</taxon>
        <taxon>Plasmodium (Plasmodium)</taxon>
    </lineage>
</organism>
<dbReference type="Proteomes" id="UP000078597">
    <property type="component" value="Unassembled WGS sequence"/>
</dbReference>
<protein>
    <recommendedName>
        <fullName evidence="4">STP1 protein</fullName>
    </recommendedName>
</protein>
<feature type="compositionally biased region" description="Low complexity" evidence="1">
    <location>
        <begin position="32"/>
        <end position="44"/>
    </location>
</feature>
<evidence type="ECO:0000313" key="2">
    <source>
        <dbReference type="EMBL" id="SBS98707.1"/>
    </source>
</evidence>
<dbReference type="AlphaFoldDB" id="A0A1A8X3F5"/>
<name>A0A1A8X3F5_PLAMA</name>
<feature type="compositionally biased region" description="Basic and acidic residues" evidence="1">
    <location>
        <begin position="9"/>
        <end position="31"/>
    </location>
</feature>
<reference evidence="3" key="1">
    <citation type="submission" date="2016-05" db="EMBL/GenBank/DDBJ databases">
        <authorList>
            <person name="Naeem Raeece"/>
        </authorList>
    </citation>
    <scope>NUCLEOTIDE SEQUENCE [LARGE SCALE GENOMIC DNA]</scope>
</reference>
<dbReference type="EMBL" id="FLQW01005235">
    <property type="protein sequence ID" value="SBS98707.1"/>
    <property type="molecule type" value="Genomic_DNA"/>
</dbReference>
<feature type="region of interest" description="Disordered" evidence="1">
    <location>
        <begin position="1"/>
        <end position="49"/>
    </location>
</feature>
<sequence>MTKKNQIAENDKIVKNGGKDSSAKNTDDRDVQSQSAIDSISADSKGFESPREITTDSAVIANNSVSLISHNIDIISSPDKETLPDLPSSKEPLTASEKYFEHDRHKRLTEEFQNTLDECINEETINYVSLVNIDQLQNKENYEELYIYIKKIINKNVYSSTMTVLEKYKKQEITEKIIEYNINDLENTRNKEFHFHTEEDSFIYDIEEWISENETYKFLS</sequence>
<evidence type="ECO:0000313" key="3">
    <source>
        <dbReference type="Proteomes" id="UP000078597"/>
    </source>
</evidence>
<evidence type="ECO:0000256" key="1">
    <source>
        <dbReference type="SAM" id="MobiDB-lite"/>
    </source>
</evidence>
<dbReference type="VEuPathDB" id="PlasmoDB:PmUG01_00052900"/>
<evidence type="ECO:0008006" key="4">
    <source>
        <dbReference type="Google" id="ProtNLM"/>
    </source>
</evidence>
<accession>A0A1A8X3F5</accession>
<gene>
    <name evidence="2" type="ORF">PMALA_064550</name>
</gene>
<proteinExistence type="predicted"/>